<accession>A0A1M6LA06</accession>
<dbReference type="OrthoDB" id="9808046at2"/>
<dbReference type="InterPro" id="IPR001466">
    <property type="entry name" value="Beta-lactam-related"/>
</dbReference>
<dbReference type="InterPro" id="IPR050789">
    <property type="entry name" value="Diverse_Enzym_Activities"/>
</dbReference>
<dbReference type="AlphaFoldDB" id="A0A1M6LA06"/>
<name>A0A1M6LA06_9BRAD</name>
<dbReference type="SUPFAM" id="SSF56601">
    <property type="entry name" value="beta-lactamase/transpeptidase-like"/>
    <property type="match status" value="1"/>
</dbReference>
<proteinExistence type="predicted"/>
<dbReference type="PANTHER" id="PTHR43283:SF3">
    <property type="entry name" value="BETA-LACTAMASE FAMILY PROTEIN (AFU_ORTHOLOGUE AFUA_5G07500)"/>
    <property type="match status" value="1"/>
</dbReference>
<dbReference type="EMBL" id="LT670844">
    <property type="protein sequence ID" value="SHJ68026.1"/>
    <property type="molecule type" value="Genomic_DNA"/>
</dbReference>
<evidence type="ECO:0000313" key="2">
    <source>
        <dbReference type="EMBL" id="SHJ68026.1"/>
    </source>
</evidence>
<dbReference type="RefSeq" id="WP_079537354.1">
    <property type="nucleotide sequence ID" value="NZ_LT670844.1"/>
</dbReference>
<dbReference type="Pfam" id="PF00144">
    <property type="entry name" value="Beta-lactamase"/>
    <property type="match status" value="1"/>
</dbReference>
<gene>
    <name evidence="2" type="ORF">SAMN05444159_1216</name>
</gene>
<reference evidence="2 3" key="1">
    <citation type="submission" date="2016-11" db="EMBL/GenBank/DDBJ databases">
        <authorList>
            <person name="Jaros S."/>
            <person name="Januszkiewicz K."/>
            <person name="Wedrychowicz H."/>
        </authorList>
    </citation>
    <scope>NUCLEOTIDE SEQUENCE [LARGE SCALE GENOMIC DNA]</scope>
    <source>
        <strain evidence="2 3">GAS499</strain>
    </source>
</reference>
<dbReference type="Proteomes" id="UP000189935">
    <property type="component" value="Chromosome I"/>
</dbReference>
<dbReference type="Gene3D" id="3.40.710.10">
    <property type="entry name" value="DD-peptidase/beta-lactamase superfamily"/>
    <property type="match status" value="1"/>
</dbReference>
<sequence length="402" mass="43637">MITAAPLTGIAASLNKPAHSEEIDRALQARVSAREIPGVVAMAANEQSVVYEGAFGFRDMAAASRMSTDTVFRIASMVKLLTSVAALQLVERGKLELDEPASNIDPTLASAQVLTGFDAKGVPQLRPAQKPITLRNLLTHTSGFSYLLWDPNVVRYLKVAGSNPSLPRMPLMFEPGSRWAYGGSLDRVGRMVEIAGGQSLDRYFSDHITGPLGMNDTGFSLTVKQRARQARLHVRDANGKLLPQPLEKLNVPKVFSGGGGIYSTAADYLTLLQALLNGGSLRETSILRPETVALMSANQIGDLEAGILKTTNLALSNDVDFFPGVQLRWGLGHMINIDPVSDGRKAGSLTWAGLFNTYYWIDPTMRIAGVIMMQILPFADRQALKAYRQFERGICHTLGRPA</sequence>
<feature type="domain" description="Beta-lactamase-related" evidence="1">
    <location>
        <begin position="23"/>
        <end position="388"/>
    </location>
</feature>
<evidence type="ECO:0000313" key="3">
    <source>
        <dbReference type="Proteomes" id="UP000189935"/>
    </source>
</evidence>
<dbReference type="PANTHER" id="PTHR43283">
    <property type="entry name" value="BETA-LACTAMASE-RELATED"/>
    <property type="match status" value="1"/>
</dbReference>
<organism evidence="2 3">
    <name type="scientific">Bradyrhizobium lablabi</name>
    <dbReference type="NCBI Taxonomy" id="722472"/>
    <lineage>
        <taxon>Bacteria</taxon>
        <taxon>Pseudomonadati</taxon>
        <taxon>Pseudomonadota</taxon>
        <taxon>Alphaproteobacteria</taxon>
        <taxon>Hyphomicrobiales</taxon>
        <taxon>Nitrobacteraceae</taxon>
        <taxon>Bradyrhizobium</taxon>
    </lineage>
</organism>
<dbReference type="InterPro" id="IPR012338">
    <property type="entry name" value="Beta-lactam/transpept-like"/>
</dbReference>
<protein>
    <submittedName>
        <fullName evidence="2">CubicO group peptidase, beta-lactamase class C family</fullName>
    </submittedName>
</protein>
<evidence type="ECO:0000259" key="1">
    <source>
        <dbReference type="Pfam" id="PF00144"/>
    </source>
</evidence>